<comment type="caution">
    <text evidence="2">The sequence shown here is derived from an EMBL/GenBank/DDBJ whole genome shotgun (WGS) entry which is preliminary data.</text>
</comment>
<keyword evidence="1" id="KW-0732">Signal</keyword>
<dbReference type="Proteomes" id="UP001447008">
    <property type="component" value="Unassembled WGS sequence"/>
</dbReference>
<reference evidence="2 3" key="1">
    <citation type="submission" date="2024-03" db="EMBL/GenBank/DDBJ databases">
        <title>Pseudoalteromonas qingdaonensis sp. nov., isolated from the intestines of marine benthic organisms.</title>
        <authorList>
            <person name="Lin X."/>
            <person name="Fang S."/>
            <person name="Hu X."/>
        </authorList>
    </citation>
    <scope>NUCLEOTIDE SEQUENCE [LARGE SCALE GENOMIC DNA]</scope>
    <source>
        <strain evidence="2 3">YIC-827</strain>
    </source>
</reference>
<organism evidence="2 3">
    <name type="scientific">Pseudoalteromonas qingdaonensis</name>
    <dbReference type="NCBI Taxonomy" id="3131913"/>
    <lineage>
        <taxon>Bacteria</taxon>
        <taxon>Pseudomonadati</taxon>
        <taxon>Pseudomonadota</taxon>
        <taxon>Gammaproteobacteria</taxon>
        <taxon>Alteromonadales</taxon>
        <taxon>Pseudoalteromonadaceae</taxon>
        <taxon>Pseudoalteromonas</taxon>
    </lineage>
</organism>
<keyword evidence="3" id="KW-1185">Reference proteome</keyword>
<evidence type="ECO:0000313" key="3">
    <source>
        <dbReference type="Proteomes" id="UP001447008"/>
    </source>
</evidence>
<accession>A0ABU9MW44</accession>
<dbReference type="InterPro" id="IPR021557">
    <property type="entry name" value="DUF3016"/>
</dbReference>
<dbReference type="EMBL" id="JBCGCU010000001">
    <property type="protein sequence ID" value="MEM0514235.1"/>
    <property type="molecule type" value="Genomic_DNA"/>
</dbReference>
<gene>
    <name evidence="2" type="ORF">WCN91_02050</name>
</gene>
<dbReference type="RefSeq" id="WP_342675776.1">
    <property type="nucleotide sequence ID" value="NZ_JBCGCU010000001.1"/>
</dbReference>
<sequence>MKVRTVLMALVAMVASAATYAGEAKIKWQDLNDYADARPGNDVKKPFHERLMKKFDKHFNFEAQNLPEGSVFNAEITDLDLAGEVRYGMNEFRVMKPIYIPRIEFSYQLVDKDGKVLSSGDVNIKDMAFMDHIRSIRGDDEFYYDFRLISSWFTDTLYPEVGIEPKKVYR</sequence>
<evidence type="ECO:0000313" key="2">
    <source>
        <dbReference type="EMBL" id="MEM0514235.1"/>
    </source>
</evidence>
<dbReference type="Pfam" id="PF11454">
    <property type="entry name" value="DUF3016"/>
    <property type="match status" value="1"/>
</dbReference>
<proteinExistence type="predicted"/>
<protein>
    <submittedName>
        <fullName evidence="2">DUF3016 domain-containing protein</fullName>
    </submittedName>
</protein>
<feature type="chain" id="PRO_5045531298" evidence="1">
    <location>
        <begin position="18"/>
        <end position="170"/>
    </location>
</feature>
<name>A0ABU9MW44_9GAMM</name>
<evidence type="ECO:0000256" key="1">
    <source>
        <dbReference type="SAM" id="SignalP"/>
    </source>
</evidence>
<feature type="signal peptide" evidence="1">
    <location>
        <begin position="1"/>
        <end position="17"/>
    </location>
</feature>